<keyword evidence="2 5" id="KW-0812">Transmembrane</keyword>
<dbReference type="InterPro" id="IPR013525">
    <property type="entry name" value="ABC2_TM"/>
</dbReference>
<evidence type="ECO:0000313" key="7">
    <source>
        <dbReference type="EMBL" id="AKP65802.1"/>
    </source>
</evidence>
<evidence type="ECO:0000256" key="5">
    <source>
        <dbReference type="SAM" id="Phobius"/>
    </source>
</evidence>
<dbReference type="RefSeq" id="WP_048736084.1">
    <property type="nucleotide sequence ID" value="NZ_CP012033.1"/>
</dbReference>
<name>A0AAC9ERL3_9LACO</name>
<evidence type="ECO:0000256" key="2">
    <source>
        <dbReference type="ARBA" id="ARBA00022692"/>
    </source>
</evidence>
<evidence type="ECO:0000259" key="6">
    <source>
        <dbReference type="Pfam" id="PF12698"/>
    </source>
</evidence>
<feature type="transmembrane region" description="Helical" evidence="5">
    <location>
        <begin position="20"/>
        <end position="42"/>
    </location>
</feature>
<dbReference type="GO" id="GO:0016020">
    <property type="term" value="C:membrane"/>
    <property type="evidence" value="ECO:0007669"/>
    <property type="project" value="UniProtKB-SubCell"/>
</dbReference>
<evidence type="ECO:0000256" key="1">
    <source>
        <dbReference type="ARBA" id="ARBA00004141"/>
    </source>
</evidence>
<feature type="transmembrane region" description="Helical" evidence="5">
    <location>
        <begin position="211"/>
        <end position="236"/>
    </location>
</feature>
<dbReference type="PANTHER" id="PTHR43229:SF2">
    <property type="entry name" value="NODULATION PROTEIN J"/>
    <property type="match status" value="1"/>
</dbReference>
<evidence type="ECO:0000256" key="3">
    <source>
        <dbReference type="ARBA" id="ARBA00022989"/>
    </source>
</evidence>
<dbReference type="InterPro" id="IPR051784">
    <property type="entry name" value="Nod_factor_ABC_transporter"/>
</dbReference>
<reference evidence="7 8" key="1">
    <citation type="submission" date="2015-07" db="EMBL/GenBank/DDBJ databases">
        <title>Lactobacillus korensis/26-25/ whole genome sequencing.</title>
        <authorList>
            <person name="Kim M.K."/>
            <person name="Im W.-T."/>
            <person name="Srinivasan S."/>
            <person name="Lee J.-J."/>
        </authorList>
    </citation>
    <scope>NUCLEOTIDE SEQUENCE [LARGE SCALE GENOMIC DNA]</scope>
    <source>
        <strain evidence="7 8">26-25</strain>
    </source>
</reference>
<dbReference type="AlphaFoldDB" id="A0AAC9ERL3"/>
<proteinExistence type="predicted"/>
<dbReference type="KEGG" id="lko:ABN16_12815"/>
<dbReference type="Proteomes" id="UP000036000">
    <property type="component" value="Chromosome"/>
</dbReference>
<accession>A0AAC9ERL3</accession>
<keyword evidence="8" id="KW-1185">Reference proteome</keyword>
<evidence type="ECO:0000256" key="4">
    <source>
        <dbReference type="ARBA" id="ARBA00023136"/>
    </source>
</evidence>
<dbReference type="Pfam" id="PF12698">
    <property type="entry name" value="ABC2_membrane_3"/>
    <property type="match status" value="1"/>
</dbReference>
<dbReference type="EMBL" id="CP012033">
    <property type="protein sequence ID" value="AKP65802.1"/>
    <property type="molecule type" value="Genomic_DNA"/>
</dbReference>
<gene>
    <name evidence="7" type="ORF">ABN16_12815</name>
</gene>
<feature type="transmembrane region" description="Helical" evidence="5">
    <location>
        <begin position="54"/>
        <end position="75"/>
    </location>
</feature>
<protein>
    <submittedName>
        <fullName evidence="7">Multidrug ABC transporter permease</fullName>
    </submittedName>
</protein>
<evidence type="ECO:0000313" key="8">
    <source>
        <dbReference type="Proteomes" id="UP000036000"/>
    </source>
</evidence>
<dbReference type="PANTHER" id="PTHR43229">
    <property type="entry name" value="NODULATION PROTEIN J"/>
    <property type="match status" value="1"/>
</dbReference>
<organism evidence="7 8">
    <name type="scientific">Levilactobacillus koreensis</name>
    <dbReference type="NCBI Taxonomy" id="637971"/>
    <lineage>
        <taxon>Bacteria</taxon>
        <taxon>Bacillati</taxon>
        <taxon>Bacillota</taxon>
        <taxon>Bacilli</taxon>
        <taxon>Lactobacillales</taxon>
        <taxon>Lactobacillaceae</taxon>
        <taxon>Levilactobacillus</taxon>
    </lineage>
</organism>
<comment type="subcellular location">
    <subcellularLocation>
        <location evidence="1">Membrane</location>
        <topology evidence="1">Multi-pass membrane protein</topology>
    </subcellularLocation>
</comment>
<feature type="transmembrane region" description="Helical" evidence="5">
    <location>
        <begin position="133"/>
        <end position="157"/>
    </location>
</feature>
<keyword evidence="3 5" id="KW-1133">Transmembrane helix</keyword>
<feature type="transmembrane region" description="Helical" evidence="5">
    <location>
        <begin position="169"/>
        <end position="191"/>
    </location>
</feature>
<keyword evidence="4 5" id="KW-0472">Membrane</keyword>
<dbReference type="GO" id="GO:0140359">
    <property type="term" value="F:ABC-type transporter activity"/>
    <property type="evidence" value="ECO:0007669"/>
    <property type="project" value="InterPro"/>
</dbReference>
<sequence>MNTLLAQLKFDGRRLILRNFSFQFFSILMPAGFYLLFTKVMASGAVPTRFNLQYMASMIVYSGTINALFGIAQILMHDREQGLLQWLQRTPTGVNAYYLSIGVWSMVMNTLAIVVLGGLAVVFNQVSLTAGQWAAIVGIALIGQLPTMLIGVLVSFINRAETLSVVSNLITFPMAIISGLWWPMAMLPGWLRPVGKLMPTYFVNDWLGAVATHATLNTTTVIGVFGWIGLLTIIVVGGTRQLLKRGDGVVEV</sequence>
<feature type="transmembrane region" description="Helical" evidence="5">
    <location>
        <begin position="96"/>
        <end position="121"/>
    </location>
</feature>
<feature type="domain" description="ABC-2 type transporter transmembrane" evidence="6">
    <location>
        <begin position="52"/>
        <end position="235"/>
    </location>
</feature>